<reference evidence="1 2" key="1">
    <citation type="submission" date="2018-03" db="EMBL/GenBank/DDBJ databases">
        <title>Genomic Encyclopedia of Archaeal and Bacterial Type Strains, Phase II (KMG-II): from individual species to whole genera.</title>
        <authorList>
            <person name="Goeker M."/>
        </authorList>
    </citation>
    <scope>NUCLEOTIDE SEQUENCE [LARGE SCALE GENOMIC DNA]</scope>
    <source>
        <strain evidence="1 2">DSM 43146</strain>
    </source>
</reference>
<dbReference type="Gene3D" id="3.40.50.300">
    <property type="entry name" value="P-loop containing nucleotide triphosphate hydrolases"/>
    <property type="match status" value="1"/>
</dbReference>
<name>A0A2T0KFQ7_9ACTN</name>
<comment type="caution">
    <text evidence="1">The sequence shown here is derived from an EMBL/GenBank/DDBJ whole genome shotgun (WGS) entry which is preliminary data.</text>
</comment>
<dbReference type="InterPro" id="IPR027417">
    <property type="entry name" value="P-loop_NTPase"/>
</dbReference>
<organism evidence="1 2">
    <name type="scientific">Actinoplanes italicus</name>
    <dbReference type="NCBI Taxonomy" id="113567"/>
    <lineage>
        <taxon>Bacteria</taxon>
        <taxon>Bacillati</taxon>
        <taxon>Actinomycetota</taxon>
        <taxon>Actinomycetes</taxon>
        <taxon>Micromonosporales</taxon>
        <taxon>Micromonosporaceae</taxon>
        <taxon>Actinoplanes</taxon>
    </lineage>
</organism>
<dbReference type="EMBL" id="PVMZ01000005">
    <property type="protein sequence ID" value="PRX22184.1"/>
    <property type="molecule type" value="Genomic_DNA"/>
</dbReference>
<dbReference type="SUPFAM" id="SSF52540">
    <property type="entry name" value="P-loop containing nucleoside triphosphate hydrolases"/>
    <property type="match status" value="1"/>
</dbReference>
<proteinExistence type="predicted"/>
<dbReference type="AlphaFoldDB" id="A0A2T0KFQ7"/>
<dbReference type="Proteomes" id="UP000239415">
    <property type="component" value="Unassembled WGS sequence"/>
</dbReference>
<evidence type="ECO:0008006" key="3">
    <source>
        <dbReference type="Google" id="ProtNLM"/>
    </source>
</evidence>
<protein>
    <recommendedName>
        <fullName evidence="3">Adenylylsulfate kinase</fullName>
    </recommendedName>
</protein>
<keyword evidence="2" id="KW-1185">Reference proteome</keyword>
<gene>
    <name evidence="1" type="ORF">CLV67_105361</name>
</gene>
<accession>A0A2T0KFQ7</accession>
<evidence type="ECO:0000313" key="1">
    <source>
        <dbReference type="EMBL" id="PRX22184.1"/>
    </source>
</evidence>
<evidence type="ECO:0000313" key="2">
    <source>
        <dbReference type="Proteomes" id="UP000239415"/>
    </source>
</evidence>
<sequence length="160" mass="17903">MGKTSVGAEIHEQLSAAGIQHCLIEGDNLDQAYPPPWEHGLAERNLTAMWSNYRELGYRRLIYTNTVSVRFTGRLTAAMGDDPSVTAVLLTADDDTARERLAKREIGTGLDRHVERSGLMARELERTVPSRVHRVRTDGREVPDIAAEVIALTGWIWLRP</sequence>